<dbReference type="PANTHER" id="PTHR21445">
    <property type="entry name" value="ENDONUCLEASE IV ENDODEOXYRIBONUCLEASE IV"/>
    <property type="match status" value="1"/>
</dbReference>
<protein>
    <recommendedName>
        <fullName evidence="7">Probable endonuclease 4</fullName>
        <ecNumber evidence="7">3.1.21.2</ecNumber>
    </recommendedName>
    <alternativeName>
        <fullName evidence="7">Endodeoxyribonuclease IV</fullName>
    </alternativeName>
    <alternativeName>
        <fullName evidence="7">Endonuclease IV</fullName>
    </alternativeName>
</protein>
<organism evidence="9 10">
    <name type="scientific">Mycoplasmopsis fermentans (strain ATCC 19989 / NBRC 14854 / NCTC 10117 / PG18)</name>
    <name type="common">Mycoplasma fermentans</name>
    <dbReference type="NCBI Taxonomy" id="496833"/>
    <lineage>
        <taxon>Bacteria</taxon>
        <taxon>Bacillati</taxon>
        <taxon>Mycoplasmatota</taxon>
        <taxon>Mycoplasmoidales</taxon>
        <taxon>Metamycoplasmataceae</taxon>
        <taxon>Mycoplasmopsis</taxon>
    </lineage>
</organism>
<keyword evidence="7" id="KW-0540">Nuclease</keyword>
<comment type="similarity">
    <text evidence="1 7">Belongs to the AP endonuclease 2 family.</text>
</comment>
<evidence type="ECO:0000313" key="10">
    <source>
        <dbReference type="Proteomes" id="UP000006810"/>
    </source>
</evidence>
<dbReference type="GO" id="GO:0006284">
    <property type="term" value="P:base-excision repair"/>
    <property type="evidence" value="ECO:0007669"/>
    <property type="project" value="TreeGrafter"/>
</dbReference>
<keyword evidence="5 7" id="KW-0862">Zinc</keyword>
<dbReference type="InterPro" id="IPR036237">
    <property type="entry name" value="Xyl_isomerase-like_sf"/>
</dbReference>
<dbReference type="SUPFAM" id="SSF51658">
    <property type="entry name" value="Xylose isomerase-like"/>
    <property type="match status" value="1"/>
</dbReference>
<feature type="binding site" evidence="7">
    <location>
        <position position="245"/>
    </location>
    <ligand>
        <name>Zn(2+)</name>
        <dbReference type="ChEBI" id="CHEBI:29105"/>
        <label>3</label>
    </ligand>
</feature>
<dbReference type="FunFam" id="3.20.20.150:FF:000001">
    <property type="entry name" value="Probable endonuclease 4"/>
    <property type="match status" value="1"/>
</dbReference>
<keyword evidence="2 7" id="KW-0479">Metal-binding</keyword>
<keyword evidence="10" id="KW-1185">Reference proteome</keyword>
<keyword evidence="7" id="KW-0255">Endonuclease</keyword>
<dbReference type="PROSITE" id="PS00731">
    <property type="entry name" value="AP_NUCLEASE_F2_3"/>
    <property type="match status" value="1"/>
</dbReference>
<dbReference type="SMART" id="SM00518">
    <property type="entry name" value="AP2Ec"/>
    <property type="match status" value="1"/>
</dbReference>
<evidence type="ECO:0000256" key="5">
    <source>
        <dbReference type="ARBA" id="ARBA00022833"/>
    </source>
</evidence>
<evidence type="ECO:0000256" key="6">
    <source>
        <dbReference type="ARBA" id="ARBA00023204"/>
    </source>
</evidence>
<feature type="binding site" evidence="7">
    <location>
        <position position="199"/>
    </location>
    <ligand>
        <name>Zn(2+)</name>
        <dbReference type="ChEBI" id="CHEBI:29105"/>
        <label>3</label>
    </ligand>
</feature>
<dbReference type="EC" id="3.1.21.2" evidence="7"/>
<keyword evidence="6 7" id="KW-0234">DNA repair</keyword>
<dbReference type="KEGG" id="mfp:MBIO_0103"/>
<evidence type="ECO:0000313" key="9">
    <source>
        <dbReference type="EMBL" id="BAH69368.1"/>
    </source>
</evidence>
<dbReference type="GO" id="GO:0008270">
    <property type="term" value="F:zinc ion binding"/>
    <property type="evidence" value="ECO:0007669"/>
    <property type="project" value="UniProtKB-UniRule"/>
</dbReference>
<dbReference type="GO" id="GO:0008833">
    <property type="term" value="F:deoxyribonuclease IV (phage-T4-induced) activity"/>
    <property type="evidence" value="ECO:0007669"/>
    <property type="project" value="UniProtKB-UniRule"/>
</dbReference>
<name>C4XDZ6_MYCFP</name>
<evidence type="ECO:0000256" key="4">
    <source>
        <dbReference type="ARBA" id="ARBA00022801"/>
    </source>
</evidence>
<dbReference type="GO" id="GO:0003677">
    <property type="term" value="F:DNA binding"/>
    <property type="evidence" value="ECO:0007669"/>
    <property type="project" value="InterPro"/>
</dbReference>
<dbReference type="PROSITE" id="PS51432">
    <property type="entry name" value="AP_NUCLEASE_F2_4"/>
    <property type="match status" value="1"/>
</dbReference>
<evidence type="ECO:0000259" key="8">
    <source>
        <dbReference type="Pfam" id="PF01261"/>
    </source>
</evidence>
<dbReference type="NCBIfam" id="NF002196">
    <property type="entry name" value="PRK01060.1-1"/>
    <property type="match status" value="1"/>
</dbReference>
<dbReference type="Gene3D" id="3.20.20.150">
    <property type="entry name" value="Divalent-metal-dependent TIM barrel enzymes"/>
    <property type="match status" value="1"/>
</dbReference>
<dbReference type="Pfam" id="PF01261">
    <property type="entry name" value="AP_endonuc_2"/>
    <property type="match status" value="1"/>
</dbReference>
<dbReference type="InterPro" id="IPR001719">
    <property type="entry name" value="AP_endonuc_2"/>
</dbReference>
<dbReference type="CDD" id="cd00019">
    <property type="entry name" value="AP2Ec"/>
    <property type="match status" value="1"/>
</dbReference>
<dbReference type="eggNOG" id="COG0648">
    <property type="taxonomic scope" value="Bacteria"/>
</dbReference>
<dbReference type="GO" id="GO:0008081">
    <property type="term" value="F:phosphoric diester hydrolase activity"/>
    <property type="evidence" value="ECO:0007669"/>
    <property type="project" value="TreeGrafter"/>
</dbReference>
<keyword evidence="3 7" id="KW-0227">DNA damage</keyword>
<evidence type="ECO:0000256" key="2">
    <source>
        <dbReference type="ARBA" id="ARBA00022723"/>
    </source>
</evidence>
<dbReference type="GO" id="GO:0003906">
    <property type="term" value="F:DNA-(apurinic or apyrimidinic site) endonuclease activity"/>
    <property type="evidence" value="ECO:0007669"/>
    <property type="project" value="TreeGrafter"/>
</dbReference>
<accession>C4XDZ6</accession>
<dbReference type="HOGENOM" id="CLU_025885_0_4_14"/>
<feature type="binding site" evidence="7">
    <location>
        <position position="163"/>
    </location>
    <ligand>
        <name>Zn(2+)</name>
        <dbReference type="ChEBI" id="CHEBI:29105"/>
        <label>1</label>
    </ligand>
</feature>
<comment type="cofactor">
    <cofactor evidence="7">
        <name>Zn(2+)</name>
        <dbReference type="ChEBI" id="CHEBI:29105"/>
    </cofactor>
    <text evidence="7">Binds 3 Zn(2+) ions.</text>
</comment>
<proteinExistence type="inferred from homology"/>
<dbReference type="PATRIC" id="fig|496833.3.peg.522"/>
<feature type="domain" description="Xylose isomerase-like TIM barrel" evidence="8">
    <location>
        <begin position="67"/>
        <end position="292"/>
    </location>
</feature>
<feature type="binding site" evidence="7">
    <location>
        <position position="88"/>
    </location>
    <ligand>
        <name>Zn(2+)</name>
        <dbReference type="ChEBI" id="CHEBI:29105"/>
        <label>1</label>
    </ligand>
</feature>
<dbReference type="PANTHER" id="PTHR21445:SF0">
    <property type="entry name" value="APURINIC-APYRIMIDINIC ENDONUCLEASE"/>
    <property type="match status" value="1"/>
</dbReference>
<comment type="catalytic activity">
    <reaction evidence="7">
        <text>Endonucleolytic cleavage to 5'-phosphooligonucleotide end-products.</text>
        <dbReference type="EC" id="3.1.21.2"/>
    </reaction>
</comment>
<dbReference type="HAMAP" id="MF_00152">
    <property type="entry name" value="Nfo"/>
    <property type="match status" value="1"/>
</dbReference>
<dbReference type="InterPro" id="IPR018246">
    <property type="entry name" value="AP_endonuc_F2_Zn_BS"/>
</dbReference>
<reference evidence="9 10" key="1">
    <citation type="journal article" date="2009" name="Curr. Microbiol.">
        <title>Molecular cloning and expression of a novel cholinephosphotransferase involved in glycoglycerophospholipid biosynthesis of Mycoplasma fermentans.</title>
        <authorList>
            <person name="Ishida N."/>
            <person name="Irikura D."/>
            <person name="Matsuda K."/>
            <person name="Sato S."/>
            <person name="Asano K."/>
        </authorList>
    </citation>
    <scope>NUCLEOTIDE SEQUENCE [LARGE SCALE GENOMIC DNA]</scope>
    <source>
        <strain evidence="10">ATCC 19989 / NBRC 14854 / NCTC 10117 / PG18</strain>
    </source>
</reference>
<keyword evidence="4 7" id="KW-0378">Hydrolase</keyword>
<gene>
    <name evidence="7" type="primary">nfo</name>
    <name evidence="9" type="ordered locus">MBIO_0103</name>
</gene>
<dbReference type="AlphaFoldDB" id="C4XDZ6"/>
<dbReference type="Proteomes" id="UP000006810">
    <property type="component" value="Chromosome"/>
</dbReference>
<feature type="binding site" evidence="7">
    <location>
        <position position="163"/>
    </location>
    <ligand>
        <name>Zn(2+)</name>
        <dbReference type="ChEBI" id="CHEBI:29105"/>
        <label>2</label>
    </ligand>
</feature>
<feature type="binding site" evidence="7">
    <location>
        <position position="243"/>
    </location>
    <ligand>
        <name>Zn(2+)</name>
        <dbReference type="ChEBI" id="CHEBI:29105"/>
        <label>3</label>
    </ligand>
</feature>
<feature type="binding site" evidence="7">
    <location>
        <position position="196"/>
    </location>
    <ligand>
        <name>Zn(2+)</name>
        <dbReference type="ChEBI" id="CHEBI:29105"/>
        <label>2</label>
    </ligand>
</feature>
<feature type="binding site" evidence="7">
    <location>
        <position position="230"/>
    </location>
    <ligand>
        <name>Zn(2+)</name>
        <dbReference type="ChEBI" id="CHEBI:29105"/>
        <label>2</label>
    </ligand>
</feature>
<dbReference type="InterPro" id="IPR013022">
    <property type="entry name" value="Xyl_isomerase-like_TIM-brl"/>
</dbReference>
<evidence type="ECO:0000256" key="3">
    <source>
        <dbReference type="ARBA" id="ARBA00022763"/>
    </source>
</evidence>
<dbReference type="EMBL" id="AP009608">
    <property type="protein sequence ID" value="BAH69368.1"/>
    <property type="molecule type" value="Genomic_DNA"/>
</dbReference>
<comment type="function">
    <text evidence="7">Endonuclease IV plays a role in DNA repair. It cleaves phosphodiester bonds at apurinic or apyrimidinic (AP) sites, generating a 3'-hydroxyl group and a 5'-terminal sugar phosphate.</text>
</comment>
<feature type="binding site" evidence="7">
    <location>
        <position position="128"/>
    </location>
    <ligand>
        <name>Zn(2+)</name>
        <dbReference type="ChEBI" id="CHEBI:29105"/>
        <label>1</label>
    </ligand>
</feature>
<evidence type="ECO:0000256" key="7">
    <source>
        <dbReference type="HAMAP-Rule" id="MF_00152"/>
    </source>
</evidence>
<sequence length="297" mass="33946">MVVCIVILFQVRARKEAIMIKLGSHISFKSPDYLVGSIKESLKNKANCTMIYLGAPQNAKRVDTKVYKYEEYKANYSNLIKPEDIVVHAPYIINPSSKDKVKNAFAVDFLIKEIQRMNYIGVKYLVLHPGAYTTYELQESLAQLVKSLKEVLAKTKDVVICIETMSGKGTEVGTNFAQLRYLIDELANDRLQICLDTCHVWDAGYNIKNYQEFKSEINKYNLLKHIKVIHLNDSKNDLNSHKDRHENIDKGFIGIDTLAKFVHDKDFDNVPIILETPIPENGPIYDQEIAALLAYKK</sequence>
<evidence type="ECO:0000256" key="1">
    <source>
        <dbReference type="ARBA" id="ARBA00005340"/>
    </source>
</evidence>
<feature type="binding site" evidence="7">
    <location>
        <position position="275"/>
    </location>
    <ligand>
        <name>Zn(2+)</name>
        <dbReference type="ChEBI" id="CHEBI:29105"/>
        <label>2</label>
    </ligand>
</feature>
<dbReference type="NCBIfam" id="TIGR00587">
    <property type="entry name" value="nfo"/>
    <property type="match status" value="1"/>
</dbReference>